<keyword evidence="8 12" id="KW-0808">Transferase</keyword>
<gene>
    <name evidence="15" type="ORF">GJQ55_01345</name>
</gene>
<dbReference type="Pfam" id="PF04452">
    <property type="entry name" value="Methyltrans_RNA"/>
    <property type="match status" value="1"/>
</dbReference>
<feature type="domain" description="Ribosomal RNA small subunit methyltransferase E methyltransferase" evidence="13">
    <location>
        <begin position="77"/>
        <end position="236"/>
    </location>
</feature>
<comment type="subcellular location">
    <subcellularLocation>
        <location evidence="1 12">Cytoplasm</location>
    </subcellularLocation>
</comment>
<dbReference type="Gene3D" id="2.40.240.20">
    <property type="entry name" value="Hypothetical PUA domain-like, domain 1"/>
    <property type="match status" value="1"/>
</dbReference>
<dbReference type="KEGG" id="vcw:GJQ55_01345"/>
<evidence type="ECO:0000256" key="4">
    <source>
        <dbReference type="ARBA" id="ARBA00013673"/>
    </source>
</evidence>
<evidence type="ECO:0000256" key="11">
    <source>
        <dbReference type="ARBA" id="ARBA00047944"/>
    </source>
</evidence>
<dbReference type="Proteomes" id="UP000596074">
    <property type="component" value="Chromosome"/>
</dbReference>
<evidence type="ECO:0000256" key="3">
    <source>
        <dbReference type="ARBA" id="ARBA00012328"/>
    </source>
</evidence>
<evidence type="ECO:0000256" key="12">
    <source>
        <dbReference type="PIRNR" id="PIRNR015601"/>
    </source>
</evidence>
<dbReference type="GO" id="GO:0070475">
    <property type="term" value="P:rRNA base methylation"/>
    <property type="evidence" value="ECO:0007669"/>
    <property type="project" value="TreeGrafter"/>
</dbReference>
<dbReference type="EC" id="2.1.1.193" evidence="3 12"/>
<evidence type="ECO:0000256" key="10">
    <source>
        <dbReference type="ARBA" id="ARBA00025699"/>
    </source>
</evidence>
<dbReference type="PANTHER" id="PTHR30027">
    <property type="entry name" value="RIBOSOMAL RNA SMALL SUBUNIT METHYLTRANSFERASE E"/>
    <property type="match status" value="1"/>
</dbReference>
<keyword evidence="6 12" id="KW-0698">rRNA processing</keyword>
<evidence type="ECO:0000256" key="8">
    <source>
        <dbReference type="ARBA" id="ARBA00022679"/>
    </source>
</evidence>
<evidence type="ECO:0000256" key="6">
    <source>
        <dbReference type="ARBA" id="ARBA00022552"/>
    </source>
</evidence>
<feature type="domain" description="Ribosomal RNA small subunit methyltransferase E PUA-like" evidence="14">
    <location>
        <begin position="21"/>
        <end position="67"/>
    </location>
</feature>
<dbReference type="InterPro" id="IPR046886">
    <property type="entry name" value="RsmE_MTase_dom"/>
</dbReference>
<comment type="similarity">
    <text evidence="2 12">Belongs to the RNA methyltransferase RsmE family.</text>
</comment>
<dbReference type="Pfam" id="PF20260">
    <property type="entry name" value="PUA_4"/>
    <property type="match status" value="1"/>
</dbReference>
<dbReference type="PIRSF" id="PIRSF015601">
    <property type="entry name" value="MTase_slr0722"/>
    <property type="match status" value="1"/>
</dbReference>
<accession>A0A9X7UUB5</accession>
<protein>
    <recommendedName>
        <fullName evidence="4 12">Ribosomal RNA small subunit methyltransferase E</fullName>
        <ecNumber evidence="3 12">2.1.1.193</ecNumber>
    </recommendedName>
</protein>
<evidence type="ECO:0000256" key="9">
    <source>
        <dbReference type="ARBA" id="ARBA00022691"/>
    </source>
</evidence>
<name>A0A9X7UUB5_9GAMM</name>
<evidence type="ECO:0000259" key="14">
    <source>
        <dbReference type="Pfam" id="PF20260"/>
    </source>
</evidence>
<evidence type="ECO:0000313" key="16">
    <source>
        <dbReference type="Proteomes" id="UP000596074"/>
    </source>
</evidence>
<sequence>MSSAPRIYLPQASAAGTQLPLDDNNATHLLRVLRMTEQDAVLVFNGRGSEFAARLCDVQKKSAAVELQQCLRQEPPLRLALHLGQVVSKGDRMDFTIQKATELGISDITPLWSERCEVRLKGERLDKKMEHWRNVAVAACEQSGRTWVPEIHQPVHFLDWTSARQEDVRLLLHPHQQKPLRDYAQPDAIALLVGPEGGFSDTEVEQALQAGFAGLTLGPRILRTETAALAALSVLQFQWGDFSA</sequence>
<evidence type="ECO:0000256" key="1">
    <source>
        <dbReference type="ARBA" id="ARBA00004496"/>
    </source>
</evidence>
<dbReference type="NCBIfam" id="NF008692">
    <property type="entry name" value="PRK11713.1-5"/>
    <property type="match status" value="1"/>
</dbReference>
<dbReference type="RefSeq" id="WP_228345710.1">
    <property type="nucleotide sequence ID" value="NZ_CP046056.1"/>
</dbReference>
<dbReference type="AlphaFoldDB" id="A0A9X7UUB5"/>
<proteinExistence type="inferred from homology"/>
<evidence type="ECO:0000313" key="15">
    <source>
        <dbReference type="EMBL" id="QQD23197.1"/>
    </source>
</evidence>
<organism evidence="15 16">
    <name type="scientific">Venatoribacter cucullus</name>
    <dbReference type="NCBI Taxonomy" id="2661630"/>
    <lineage>
        <taxon>Bacteria</taxon>
        <taxon>Pseudomonadati</taxon>
        <taxon>Pseudomonadota</taxon>
        <taxon>Gammaproteobacteria</taxon>
        <taxon>Oceanospirillales</taxon>
        <taxon>Oceanospirillaceae</taxon>
        <taxon>Venatoribacter</taxon>
    </lineage>
</organism>
<keyword evidence="5 12" id="KW-0963">Cytoplasm</keyword>
<dbReference type="InterPro" id="IPR006700">
    <property type="entry name" value="RsmE"/>
</dbReference>
<keyword evidence="9 12" id="KW-0949">S-adenosyl-L-methionine</keyword>
<dbReference type="Gene3D" id="3.40.1280.10">
    <property type="match status" value="1"/>
</dbReference>
<dbReference type="InterPro" id="IPR029028">
    <property type="entry name" value="Alpha/beta_knot_MTases"/>
</dbReference>
<dbReference type="InterPro" id="IPR015947">
    <property type="entry name" value="PUA-like_sf"/>
</dbReference>
<evidence type="ECO:0000259" key="13">
    <source>
        <dbReference type="Pfam" id="PF04452"/>
    </source>
</evidence>
<evidence type="ECO:0000256" key="2">
    <source>
        <dbReference type="ARBA" id="ARBA00005528"/>
    </source>
</evidence>
<dbReference type="SUPFAM" id="SSF88697">
    <property type="entry name" value="PUA domain-like"/>
    <property type="match status" value="1"/>
</dbReference>
<dbReference type="PANTHER" id="PTHR30027:SF3">
    <property type="entry name" value="16S RRNA (URACIL(1498)-N(3))-METHYLTRANSFERASE"/>
    <property type="match status" value="1"/>
</dbReference>
<keyword evidence="16" id="KW-1185">Reference proteome</keyword>
<comment type="function">
    <text evidence="10 12">Specifically methylates the N3 position of the uracil ring of uridine 1498 (m3U1498) in 16S rRNA. Acts on the fully assembled 30S ribosomal subunit.</text>
</comment>
<comment type="catalytic activity">
    <reaction evidence="11 12">
        <text>uridine(1498) in 16S rRNA + S-adenosyl-L-methionine = N(3)-methyluridine(1498) in 16S rRNA + S-adenosyl-L-homocysteine + H(+)</text>
        <dbReference type="Rhea" id="RHEA:42920"/>
        <dbReference type="Rhea" id="RHEA-COMP:10283"/>
        <dbReference type="Rhea" id="RHEA-COMP:10284"/>
        <dbReference type="ChEBI" id="CHEBI:15378"/>
        <dbReference type="ChEBI" id="CHEBI:57856"/>
        <dbReference type="ChEBI" id="CHEBI:59789"/>
        <dbReference type="ChEBI" id="CHEBI:65315"/>
        <dbReference type="ChEBI" id="CHEBI:74502"/>
        <dbReference type="EC" id="2.1.1.193"/>
    </reaction>
</comment>
<reference evidence="15 16" key="1">
    <citation type="submission" date="2019-11" db="EMBL/GenBank/DDBJ databases">
        <title>Venatorbacter sp. nov. a predator of Campylobacter and other Gram-negative bacteria.</title>
        <authorList>
            <person name="Saeedi A."/>
            <person name="Cummings N.J."/>
            <person name="Connerton I.F."/>
            <person name="Connerton P.L."/>
        </authorList>
    </citation>
    <scope>NUCLEOTIDE SEQUENCE [LARGE SCALE GENOMIC DNA]</scope>
    <source>
        <strain evidence="15">XL5</strain>
    </source>
</reference>
<dbReference type="InterPro" id="IPR029026">
    <property type="entry name" value="tRNA_m1G_MTases_N"/>
</dbReference>
<dbReference type="GO" id="GO:0005737">
    <property type="term" value="C:cytoplasm"/>
    <property type="evidence" value="ECO:0007669"/>
    <property type="project" value="UniProtKB-SubCell"/>
</dbReference>
<dbReference type="CDD" id="cd18084">
    <property type="entry name" value="RsmE-like"/>
    <property type="match status" value="1"/>
</dbReference>
<dbReference type="EMBL" id="CP046056">
    <property type="protein sequence ID" value="QQD23197.1"/>
    <property type="molecule type" value="Genomic_DNA"/>
</dbReference>
<evidence type="ECO:0000256" key="7">
    <source>
        <dbReference type="ARBA" id="ARBA00022603"/>
    </source>
</evidence>
<dbReference type="NCBIfam" id="TIGR00046">
    <property type="entry name" value="RsmE family RNA methyltransferase"/>
    <property type="match status" value="1"/>
</dbReference>
<dbReference type="GO" id="GO:0070042">
    <property type="term" value="F:rRNA (uridine-N3-)-methyltransferase activity"/>
    <property type="evidence" value="ECO:0007669"/>
    <property type="project" value="TreeGrafter"/>
</dbReference>
<dbReference type="SUPFAM" id="SSF75217">
    <property type="entry name" value="alpha/beta knot"/>
    <property type="match status" value="1"/>
</dbReference>
<keyword evidence="7 12" id="KW-0489">Methyltransferase</keyword>
<dbReference type="InterPro" id="IPR046887">
    <property type="entry name" value="RsmE_PUA-like"/>
</dbReference>
<evidence type="ECO:0000256" key="5">
    <source>
        <dbReference type="ARBA" id="ARBA00022490"/>
    </source>
</evidence>